<dbReference type="Pfam" id="PF10238">
    <property type="entry name" value="Eapp_C"/>
    <property type="match status" value="1"/>
</dbReference>
<dbReference type="InterPro" id="IPR019370">
    <property type="entry name" value="E2F-assoc_phosphoprotein"/>
</dbReference>
<accession>A0AAV2YVM2</accession>
<dbReference type="PANTHER" id="PTHR15967">
    <property type="entry name" value="E2F-ASSOCIATED PHOSPHOPROTEIN"/>
    <property type="match status" value="1"/>
</dbReference>
<dbReference type="Proteomes" id="UP001146120">
    <property type="component" value="Unassembled WGS sequence"/>
</dbReference>
<dbReference type="PANTHER" id="PTHR15967:SF0">
    <property type="entry name" value="E2F-ASSOCIATED PHOSPHOPROTEIN"/>
    <property type="match status" value="1"/>
</dbReference>
<evidence type="ECO:0000313" key="3">
    <source>
        <dbReference type="Proteomes" id="UP001146120"/>
    </source>
</evidence>
<reference evidence="2" key="2">
    <citation type="journal article" date="2023" name="Microbiol Resour">
        <title>Decontamination and Annotation of the Draft Genome Sequence of the Oomycete Lagenidium giganteum ARSEF 373.</title>
        <authorList>
            <person name="Morgan W.R."/>
            <person name="Tartar A."/>
        </authorList>
    </citation>
    <scope>NUCLEOTIDE SEQUENCE</scope>
    <source>
        <strain evidence="2">ARSEF 373</strain>
    </source>
</reference>
<evidence type="ECO:0000256" key="1">
    <source>
        <dbReference type="SAM" id="MobiDB-lite"/>
    </source>
</evidence>
<proteinExistence type="predicted"/>
<organism evidence="2 3">
    <name type="scientific">Lagenidium giganteum</name>
    <dbReference type="NCBI Taxonomy" id="4803"/>
    <lineage>
        <taxon>Eukaryota</taxon>
        <taxon>Sar</taxon>
        <taxon>Stramenopiles</taxon>
        <taxon>Oomycota</taxon>
        <taxon>Peronosporomycetes</taxon>
        <taxon>Pythiales</taxon>
        <taxon>Pythiaceae</taxon>
    </lineage>
</organism>
<reference evidence="2" key="1">
    <citation type="submission" date="2022-11" db="EMBL/GenBank/DDBJ databases">
        <authorList>
            <person name="Morgan W.R."/>
            <person name="Tartar A."/>
        </authorList>
    </citation>
    <scope>NUCLEOTIDE SEQUENCE</scope>
    <source>
        <strain evidence="2">ARSEF 373</strain>
    </source>
</reference>
<comment type="caution">
    <text evidence="2">The sequence shown here is derived from an EMBL/GenBank/DDBJ whole genome shotgun (WGS) entry which is preliminary data.</text>
</comment>
<keyword evidence="3" id="KW-1185">Reference proteome</keyword>
<evidence type="ECO:0008006" key="4">
    <source>
        <dbReference type="Google" id="ProtNLM"/>
    </source>
</evidence>
<dbReference type="EMBL" id="DAKRPA010000090">
    <property type="protein sequence ID" value="DAZ99112.1"/>
    <property type="molecule type" value="Genomic_DNA"/>
</dbReference>
<feature type="region of interest" description="Disordered" evidence="1">
    <location>
        <begin position="1"/>
        <end position="40"/>
    </location>
</feature>
<evidence type="ECO:0000313" key="2">
    <source>
        <dbReference type="EMBL" id="DAZ99112.1"/>
    </source>
</evidence>
<name>A0AAV2YVM2_9STRA</name>
<gene>
    <name evidence="2" type="ORF">N0F65_008417</name>
</gene>
<dbReference type="AlphaFoldDB" id="A0AAV2YVM2"/>
<protein>
    <recommendedName>
        <fullName evidence="4">E2F-associated phosphoprotein</fullName>
    </recommendedName>
</protein>
<sequence length="334" mass="37166">MMRNQASQRGVRFGTDDDADDYYDYLSSESADEDEQGADAGSVVARNGTEAIALVGKAKDGDAEMPTVLKSVRFLDILEDCETEHRHVQQPHVSERSRDKTFVNQDTSLSVDALNVHLERKLLLENTLDAALLSSKQIDAKAAGLFEDAPFRFQGQPADVVMTSPDATPAPAERTAPAKKRSTSQASDDADLLRNFEQDPLYDPDMDDADNHWVQSNLKPSTSQTDAVLCCPCCFLTICLDCQRHIKYPNQYRASTAVNCCVQRDQKLRYATNSTISPGKLATLPFVRDSSSDSQLRLQKDEYYAVECSDCRTTVGVYDCHKHFHFFNVLPGEC</sequence>
<feature type="region of interest" description="Disordered" evidence="1">
    <location>
        <begin position="163"/>
        <end position="190"/>
    </location>
</feature>
<dbReference type="GO" id="GO:0005634">
    <property type="term" value="C:nucleus"/>
    <property type="evidence" value="ECO:0007669"/>
    <property type="project" value="TreeGrafter"/>
</dbReference>